<accession>A0A0F5J9B4</accession>
<name>A0A0F5J9B4_9BACT</name>
<dbReference type="InterPro" id="IPR006171">
    <property type="entry name" value="TOPRIM_dom"/>
</dbReference>
<dbReference type="AlphaFoldDB" id="A0A0F5J9B4"/>
<evidence type="ECO:0000256" key="8">
    <source>
        <dbReference type="ARBA" id="ARBA00022833"/>
    </source>
</evidence>
<reference evidence="12 13" key="1">
    <citation type="submission" date="2013-04" db="EMBL/GenBank/DDBJ databases">
        <title>The Genome Sequence of Parabacteroides gordonii DSM 23371.</title>
        <authorList>
            <consortium name="The Broad Institute Genomics Platform"/>
            <person name="Earl A."/>
            <person name="Ward D."/>
            <person name="Feldgarden M."/>
            <person name="Gevers D."/>
            <person name="Martens E."/>
            <person name="Sakamoto M."/>
            <person name="Benno Y."/>
            <person name="Suzuki N."/>
            <person name="Matsunaga N."/>
            <person name="Koshihara K."/>
            <person name="Seki M."/>
            <person name="Komiya H."/>
            <person name="Walker B."/>
            <person name="Young S."/>
            <person name="Zeng Q."/>
            <person name="Gargeya S."/>
            <person name="Fitzgerald M."/>
            <person name="Haas B."/>
            <person name="Abouelleil A."/>
            <person name="Allen A.W."/>
            <person name="Alvarado L."/>
            <person name="Arachchi H.M."/>
            <person name="Berlin A.M."/>
            <person name="Chapman S.B."/>
            <person name="Gainer-Dewar J."/>
            <person name="Goldberg J."/>
            <person name="Griggs A."/>
            <person name="Gujja S."/>
            <person name="Hansen M."/>
            <person name="Howarth C."/>
            <person name="Imamovic A."/>
            <person name="Ireland A."/>
            <person name="Larimer J."/>
            <person name="McCowan C."/>
            <person name="Murphy C."/>
            <person name="Pearson M."/>
            <person name="Poon T.W."/>
            <person name="Priest M."/>
            <person name="Roberts A."/>
            <person name="Saif S."/>
            <person name="Shea T."/>
            <person name="Sisk P."/>
            <person name="Sykes S."/>
            <person name="Wortman J."/>
            <person name="Nusbaum C."/>
            <person name="Birren B."/>
        </authorList>
    </citation>
    <scope>NUCLEOTIDE SEQUENCE [LARGE SCALE GENOMIC DNA]</scope>
    <source>
        <strain evidence="12 13">MS-1</strain>
    </source>
</reference>
<keyword evidence="4" id="KW-0548">Nucleotidyltransferase</keyword>
<dbReference type="Gene3D" id="3.40.1360.10">
    <property type="match status" value="1"/>
</dbReference>
<dbReference type="SMART" id="SM00493">
    <property type="entry name" value="TOPRIM"/>
    <property type="match status" value="1"/>
</dbReference>
<dbReference type="SUPFAM" id="SSF57783">
    <property type="entry name" value="Zinc beta-ribbon"/>
    <property type="match status" value="1"/>
</dbReference>
<keyword evidence="6" id="KW-0479">Metal-binding</keyword>
<keyword evidence="9" id="KW-0804">Transcription</keyword>
<dbReference type="GO" id="GO:0003899">
    <property type="term" value="F:DNA-directed RNA polymerase activity"/>
    <property type="evidence" value="ECO:0007669"/>
    <property type="project" value="InterPro"/>
</dbReference>
<dbReference type="STRING" id="1203610.HMPREF1536_03583"/>
<keyword evidence="2" id="KW-0639">Primosome</keyword>
<keyword evidence="8" id="KW-0862">Zinc</keyword>
<feature type="region of interest" description="Disordered" evidence="10">
    <location>
        <begin position="96"/>
        <end position="117"/>
    </location>
</feature>
<dbReference type="PROSITE" id="PS50880">
    <property type="entry name" value="TOPRIM"/>
    <property type="match status" value="1"/>
</dbReference>
<keyword evidence="1" id="KW-0240">DNA-directed RNA polymerase</keyword>
<proteinExistence type="predicted"/>
<dbReference type="CDD" id="cd03364">
    <property type="entry name" value="TOPRIM_DnaG_primases"/>
    <property type="match status" value="1"/>
</dbReference>
<evidence type="ECO:0000313" key="13">
    <source>
        <dbReference type="Proteomes" id="UP000033035"/>
    </source>
</evidence>
<dbReference type="SUPFAM" id="SSF56731">
    <property type="entry name" value="DNA primase core"/>
    <property type="match status" value="1"/>
</dbReference>
<dbReference type="SMART" id="SM00400">
    <property type="entry name" value="ZnF_CHCC"/>
    <property type="match status" value="1"/>
</dbReference>
<keyword evidence="3" id="KW-0808">Transferase</keyword>
<dbReference type="RefSeq" id="WP_052349788.1">
    <property type="nucleotide sequence ID" value="NZ_AUAE01000010.1"/>
</dbReference>
<organism evidence="12 13">
    <name type="scientific">Parabacteroides gordonii MS-1 = DSM 23371</name>
    <dbReference type="NCBI Taxonomy" id="1203610"/>
    <lineage>
        <taxon>Bacteria</taxon>
        <taxon>Pseudomonadati</taxon>
        <taxon>Bacteroidota</taxon>
        <taxon>Bacteroidia</taxon>
        <taxon>Bacteroidales</taxon>
        <taxon>Tannerellaceae</taxon>
        <taxon>Parabacteroides</taxon>
    </lineage>
</organism>
<dbReference type="InterPro" id="IPR050219">
    <property type="entry name" value="DnaG_primase"/>
</dbReference>
<dbReference type="InterPro" id="IPR013264">
    <property type="entry name" value="DNAG_N"/>
</dbReference>
<evidence type="ECO:0000256" key="1">
    <source>
        <dbReference type="ARBA" id="ARBA00022478"/>
    </source>
</evidence>
<dbReference type="Gene3D" id="3.90.580.10">
    <property type="entry name" value="Zinc finger, CHC2-type domain"/>
    <property type="match status" value="1"/>
</dbReference>
<dbReference type="PANTHER" id="PTHR30313:SF2">
    <property type="entry name" value="DNA PRIMASE"/>
    <property type="match status" value="1"/>
</dbReference>
<comment type="caution">
    <text evidence="12">The sequence shown here is derived from an EMBL/GenBank/DDBJ whole genome shotgun (WGS) entry which is preliminary data.</text>
</comment>
<dbReference type="Pfam" id="PF08275">
    <property type="entry name" value="DNAG_N"/>
    <property type="match status" value="1"/>
</dbReference>
<dbReference type="InterPro" id="IPR002694">
    <property type="entry name" value="Znf_CHC2"/>
</dbReference>
<sequence length="506" mass="56056">MNTKQLKAANPIERVAARYGSLQKAGANFKMLCPFHDDHHPSLMLHVGRQFFKCHACGAGGDVIGLVMGMERCSFAEAVKKLGGETHSTNKLIDSDAKVSVSPPERRQEVCHSHPDKLSEEQRTFLRSLLPFASGHSELSPTWLDFGVGLAPSFVPDAFRAMRGRIIFPIYDAAGVLTGFGARRKDGDSPAATASDSPKYINTANNALFDKSRTLYGIHRATEAIRRAGFVFLVEGYKDVLAMHAAGYCNTVALCGTALTDGQAEILARYTSGLYLLLDGDLPGRNAAAKITRERKGCFTVRPFMIPTAEDPDELFRRLGKTDFRTYIRHLTAEGRFCARRLLGYCLRYPSLAPHLTRMLEADDMPFPDSDYNDLLRHLSLAQLRSGTGTTDDTSYGFPSELAVFASFLRSLLPVLFPPLPDVPGVPEGMLESEDILSPEAVLHTLCLEYYEERIMASARRLRNHLHCQSASSRPPLLHAFGNQLRLLTEITRQTCRTAAVGERWF</sequence>
<keyword evidence="13" id="KW-1185">Reference proteome</keyword>
<protein>
    <submittedName>
        <fullName evidence="12">DNA primase</fullName>
    </submittedName>
</protein>
<feature type="compositionally biased region" description="Basic and acidic residues" evidence="10">
    <location>
        <begin position="104"/>
        <end position="117"/>
    </location>
</feature>
<evidence type="ECO:0000256" key="3">
    <source>
        <dbReference type="ARBA" id="ARBA00022679"/>
    </source>
</evidence>
<dbReference type="Gene3D" id="3.90.980.10">
    <property type="entry name" value="DNA primase, catalytic core, N-terminal domain"/>
    <property type="match status" value="1"/>
</dbReference>
<dbReference type="Proteomes" id="UP000033035">
    <property type="component" value="Unassembled WGS sequence"/>
</dbReference>
<dbReference type="HOGENOM" id="CLU_013501_0_1_10"/>
<dbReference type="GO" id="GO:0008270">
    <property type="term" value="F:zinc ion binding"/>
    <property type="evidence" value="ECO:0007669"/>
    <property type="project" value="UniProtKB-KW"/>
</dbReference>
<dbReference type="GO" id="GO:0005737">
    <property type="term" value="C:cytoplasm"/>
    <property type="evidence" value="ECO:0007669"/>
    <property type="project" value="TreeGrafter"/>
</dbReference>
<feature type="domain" description="Toprim" evidence="11">
    <location>
        <begin position="229"/>
        <end position="307"/>
    </location>
</feature>
<evidence type="ECO:0000256" key="10">
    <source>
        <dbReference type="SAM" id="MobiDB-lite"/>
    </source>
</evidence>
<dbReference type="GO" id="GO:0003677">
    <property type="term" value="F:DNA binding"/>
    <property type="evidence" value="ECO:0007669"/>
    <property type="project" value="InterPro"/>
</dbReference>
<evidence type="ECO:0000313" key="12">
    <source>
        <dbReference type="EMBL" id="KKB54002.1"/>
    </source>
</evidence>
<dbReference type="Pfam" id="PF13155">
    <property type="entry name" value="Toprim_2"/>
    <property type="match status" value="1"/>
</dbReference>
<dbReference type="PANTHER" id="PTHR30313">
    <property type="entry name" value="DNA PRIMASE"/>
    <property type="match status" value="1"/>
</dbReference>
<dbReference type="Pfam" id="PF01807">
    <property type="entry name" value="Zn_ribbon_DnaG"/>
    <property type="match status" value="1"/>
</dbReference>
<evidence type="ECO:0000259" key="11">
    <source>
        <dbReference type="PROSITE" id="PS50880"/>
    </source>
</evidence>
<dbReference type="GO" id="GO:0000428">
    <property type="term" value="C:DNA-directed RNA polymerase complex"/>
    <property type="evidence" value="ECO:0007669"/>
    <property type="project" value="UniProtKB-KW"/>
</dbReference>
<evidence type="ECO:0000256" key="5">
    <source>
        <dbReference type="ARBA" id="ARBA00022705"/>
    </source>
</evidence>
<evidence type="ECO:0000256" key="4">
    <source>
        <dbReference type="ARBA" id="ARBA00022695"/>
    </source>
</evidence>
<dbReference type="EMBL" id="AQHW01000017">
    <property type="protein sequence ID" value="KKB54002.1"/>
    <property type="molecule type" value="Genomic_DNA"/>
</dbReference>
<evidence type="ECO:0000256" key="2">
    <source>
        <dbReference type="ARBA" id="ARBA00022515"/>
    </source>
</evidence>
<dbReference type="InterPro" id="IPR034151">
    <property type="entry name" value="TOPRIM_DnaG_bac"/>
</dbReference>
<dbReference type="PATRIC" id="fig|1203610.3.peg.3652"/>
<gene>
    <name evidence="12" type="ORF">HMPREF1536_03583</name>
</gene>
<dbReference type="InterPro" id="IPR037068">
    <property type="entry name" value="DNA_primase_core_N_sf"/>
</dbReference>
<dbReference type="GO" id="GO:1990077">
    <property type="term" value="C:primosome complex"/>
    <property type="evidence" value="ECO:0007669"/>
    <property type="project" value="UniProtKB-KW"/>
</dbReference>
<dbReference type="GO" id="GO:0006269">
    <property type="term" value="P:DNA replication, synthesis of primer"/>
    <property type="evidence" value="ECO:0007669"/>
    <property type="project" value="UniProtKB-KW"/>
</dbReference>
<evidence type="ECO:0000256" key="7">
    <source>
        <dbReference type="ARBA" id="ARBA00022771"/>
    </source>
</evidence>
<dbReference type="InterPro" id="IPR036977">
    <property type="entry name" value="DNA_primase_Znf_CHC2"/>
</dbReference>
<keyword evidence="5" id="KW-0235">DNA replication</keyword>
<evidence type="ECO:0000256" key="6">
    <source>
        <dbReference type="ARBA" id="ARBA00022723"/>
    </source>
</evidence>
<evidence type="ECO:0000256" key="9">
    <source>
        <dbReference type="ARBA" id="ARBA00023163"/>
    </source>
</evidence>
<keyword evidence="7" id="KW-0863">Zinc-finger</keyword>